<dbReference type="AlphaFoldDB" id="A0A9N7Y9P5"/>
<dbReference type="Proteomes" id="UP001153269">
    <property type="component" value="Unassembled WGS sequence"/>
</dbReference>
<reference evidence="2" key="1">
    <citation type="submission" date="2020-03" db="EMBL/GenBank/DDBJ databases">
        <authorList>
            <person name="Weist P."/>
        </authorList>
    </citation>
    <scope>NUCLEOTIDE SEQUENCE</scope>
</reference>
<protein>
    <submittedName>
        <fullName evidence="2">Uncharacterized protein</fullName>
    </submittedName>
</protein>
<gene>
    <name evidence="2" type="ORF">PLEPLA_LOCUS5660</name>
</gene>
<accession>A0A9N7Y9P5</accession>
<name>A0A9N7Y9P5_PLEPL</name>
<proteinExistence type="predicted"/>
<organism evidence="2 3">
    <name type="scientific">Pleuronectes platessa</name>
    <name type="common">European plaice</name>
    <dbReference type="NCBI Taxonomy" id="8262"/>
    <lineage>
        <taxon>Eukaryota</taxon>
        <taxon>Metazoa</taxon>
        <taxon>Chordata</taxon>
        <taxon>Craniata</taxon>
        <taxon>Vertebrata</taxon>
        <taxon>Euteleostomi</taxon>
        <taxon>Actinopterygii</taxon>
        <taxon>Neopterygii</taxon>
        <taxon>Teleostei</taxon>
        <taxon>Neoteleostei</taxon>
        <taxon>Acanthomorphata</taxon>
        <taxon>Carangaria</taxon>
        <taxon>Pleuronectiformes</taxon>
        <taxon>Pleuronectoidei</taxon>
        <taxon>Pleuronectidae</taxon>
        <taxon>Pleuronectes</taxon>
    </lineage>
</organism>
<sequence length="75" mass="7743">MDESSSVTFSFSLWKQRQCAITHLGSARSSGSGRSPESDDEEEDGGGGEDEGDEGDGAGCDGGLDPGCSRSSPRR</sequence>
<keyword evidence="3" id="KW-1185">Reference proteome</keyword>
<feature type="compositionally biased region" description="Acidic residues" evidence="1">
    <location>
        <begin position="38"/>
        <end position="56"/>
    </location>
</feature>
<feature type="compositionally biased region" description="Low complexity" evidence="1">
    <location>
        <begin position="24"/>
        <end position="35"/>
    </location>
</feature>
<evidence type="ECO:0000313" key="3">
    <source>
        <dbReference type="Proteomes" id="UP001153269"/>
    </source>
</evidence>
<dbReference type="EMBL" id="CADEAL010000287">
    <property type="protein sequence ID" value="CAB1417841.1"/>
    <property type="molecule type" value="Genomic_DNA"/>
</dbReference>
<comment type="caution">
    <text evidence="2">The sequence shown here is derived from an EMBL/GenBank/DDBJ whole genome shotgun (WGS) entry which is preliminary data.</text>
</comment>
<feature type="region of interest" description="Disordered" evidence="1">
    <location>
        <begin position="24"/>
        <end position="75"/>
    </location>
</feature>
<evidence type="ECO:0000256" key="1">
    <source>
        <dbReference type="SAM" id="MobiDB-lite"/>
    </source>
</evidence>
<evidence type="ECO:0000313" key="2">
    <source>
        <dbReference type="EMBL" id="CAB1417841.1"/>
    </source>
</evidence>